<dbReference type="PANTHER" id="PTHR45816">
    <property type="entry name" value="MIR DOMAIN-CONTAINING PROTEIN"/>
    <property type="match status" value="1"/>
</dbReference>
<dbReference type="AlphaFoldDB" id="A0A448XDV3"/>
<dbReference type="EMBL" id="CAAALY010247593">
    <property type="protein sequence ID" value="VEL34404.1"/>
    <property type="molecule type" value="Genomic_DNA"/>
</dbReference>
<organism evidence="1 2">
    <name type="scientific">Protopolystoma xenopodis</name>
    <dbReference type="NCBI Taxonomy" id="117903"/>
    <lineage>
        <taxon>Eukaryota</taxon>
        <taxon>Metazoa</taxon>
        <taxon>Spiralia</taxon>
        <taxon>Lophotrochozoa</taxon>
        <taxon>Platyhelminthes</taxon>
        <taxon>Monogenea</taxon>
        <taxon>Polyopisthocotylea</taxon>
        <taxon>Polystomatidea</taxon>
        <taxon>Polystomatidae</taxon>
        <taxon>Protopolystoma</taxon>
    </lineage>
</organism>
<gene>
    <name evidence="1" type="ORF">PXEA_LOCUS27844</name>
</gene>
<accession>A0A448XDV3</accession>
<dbReference type="InterPro" id="IPR015925">
    <property type="entry name" value="Ryanodine_IP3_receptor"/>
</dbReference>
<evidence type="ECO:0000313" key="1">
    <source>
        <dbReference type="EMBL" id="VEL34404.1"/>
    </source>
</evidence>
<dbReference type="Proteomes" id="UP000784294">
    <property type="component" value="Unassembled WGS sequence"/>
</dbReference>
<dbReference type="OrthoDB" id="76898at2759"/>
<reference evidence="1" key="1">
    <citation type="submission" date="2018-11" db="EMBL/GenBank/DDBJ databases">
        <authorList>
            <consortium name="Pathogen Informatics"/>
        </authorList>
    </citation>
    <scope>NUCLEOTIDE SEQUENCE</scope>
</reference>
<feature type="non-terminal residue" evidence="1">
    <location>
        <position position="1"/>
    </location>
</feature>
<keyword evidence="2" id="KW-1185">Reference proteome</keyword>
<sequence>EHIYPAEISLSELSEAAAAVLSHSKDLVSCVNIRLLLGSYGFKARQLLNYYRQQIDLYARMCQERQYIAINYLTQKLPISLIIRCMEDASLPSDLRASFCRLMLNLYVDRDPQEIVSPVKYARLWSDIGEHIDINKYECTSLMASEHQQIKLQFAPTIRFVKTYLSDAIHHPWNLYDPAWMRLTFEFIVFQATFIQAF</sequence>
<dbReference type="GO" id="GO:0006816">
    <property type="term" value="P:calcium ion transport"/>
    <property type="evidence" value="ECO:0007669"/>
    <property type="project" value="InterPro"/>
</dbReference>
<comment type="caution">
    <text evidence="1">The sequence shown here is derived from an EMBL/GenBank/DDBJ whole genome shotgun (WGS) entry which is preliminary data.</text>
</comment>
<protein>
    <submittedName>
        <fullName evidence="1">Uncharacterized protein</fullName>
    </submittedName>
</protein>
<dbReference type="PANTHER" id="PTHR45816:SF4">
    <property type="entry name" value="RYR_IP3R HOMOLOGY ASSOCIATED DOMAIN-CONTAINING PROTEIN"/>
    <property type="match status" value="1"/>
</dbReference>
<evidence type="ECO:0000313" key="2">
    <source>
        <dbReference type="Proteomes" id="UP000784294"/>
    </source>
</evidence>
<proteinExistence type="predicted"/>
<name>A0A448XDV3_9PLAT</name>